<proteinExistence type="predicted"/>
<dbReference type="PANTHER" id="PTHR10088:SF4">
    <property type="entry name" value="GLUCOKINASE REGULATORY PROTEIN"/>
    <property type="match status" value="1"/>
</dbReference>
<dbReference type="PANTHER" id="PTHR10088">
    <property type="entry name" value="GLUCOKINASE REGULATORY PROTEIN"/>
    <property type="match status" value="1"/>
</dbReference>
<dbReference type="Gene3D" id="1.10.8.1080">
    <property type="match status" value="1"/>
</dbReference>
<dbReference type="SUPFAM" id="SSF53697">
    <property type="entry name" value="SIS domain"/>
    <property type="match status" value="1"/>
</dbReference>
<dbReference type="PROSITE" id="PS51464">
    <property type="entry name" value="SIS"/>
    <property type="match status" value="1"/>
</dbReference>
<dbReference type="Gene3D" id="3.40.50.10490">
    <property type="entry name" value="Glucose-6-phosphate isomerase like protein, domain 1"/>
    <property type="match status" value="1"/>
</dbReference>
<organism evidence="3 4">
    <name type="scientific">Paracoccus tibetensis</name>
    <dbReference type="NCBI Taxonomy" id="336292"/>
    <lineage>
        <taxon>Bacteria</taxon>
        <taxon>Pseudomonadati</taxon>
        <taxon>Pseudomonadota</taxon>
        <taxon>Alphaproteobacteria</taxon>
        <taxon>Rhodobacterales</taxon>
        <taxon>Paracoccaceae</taxon>
        <taxon>Paracoccus</taxon>
    </lineage>
</organism>
<gene>
    <name evidence="3" type="ORF">SAMN05660710_02146</name>
</gene>
<dbReference type="Pfam" id="PF13580">
    <property type="entry name" value="SIS_2"/>
    <property type="match status" value="1"/>
</dbReference>
<dbReference type="InterPro" id="IPR040190">
    <property type="entry name" value="MURQ/GCKR"/>
</dbReference>
<accession>A0A1G5HEQ1</accession>
<dbReference type="GO" id="GO:0097367">
    <property type="term" value="F:carbohydrate derivative binding"/>
    <property type="evidence" value="ECO:0007669"/>
    <property type="project" value="InterPro"/>
</dbReference>
<dbReference type="InterPro" id="IPR046348">
    <property type="entry name" value="SIS_dom_sf"/>
</dbReference>
<dbReference type="AlphaFoldDB" id="A0A1G5HEQ1"/>
<evidence type="ECO:0000259" key="2">
    <source>
        <dbReference type="PROSITE" id="PS51464"/>
    </source>
</evidence>
<keyword evidence="4" id="KW-1185">Reference proteome</keyword>
<dbReference type="EMBL" id="FMVT01000006">
    <property type="protein sequence ID" value="SCY62315.1"/>
    <property type="molecule type" value="Genomic_DNA"/>
</dbReference>
<name>A0A1G5HEQ1_9RHOB</name>
<protein>
    <submittedName>
        <fullName evidence="3">N-acetylmuramic acid 6-phosphate etherase</fullName>
    </submittedName>
</protein>
<dbReference type="InterPro" id="IPR001347">
    <property type="entry name" value="SIS_dom"/>
</dbReference>
<dbReference type="STRING" id="336292.SAMN05660710_02146"/>
<dbReference type="GO" id="GO:0016803">
    <property type="term" value="F:ether hydrolase activity"/>
    <property type="evidence" value="ECO:0007669"/>
    <property type="project" value="TreeGrafter"/>
</dbReference>
<dbReference type="GO" id="GO:0046348">
    <property type="term" value="P:amino sugar catabolic process"/>
    <property type="evidence" value="ECO:0007669"/>
    <property type="project" value="TreeGrafter"/>
</dbReference>
<dbReference type="OrthoDB" id="9813395at2"/>
<reference evidence="3 4" key="1">
    <citation type="submission" date="2016-10" db="EMBL/GenBank/DDBJ databases">
        <authorList>
            <person name="de Groot N.N."/>
        </authorList>
    </citation>
    <scope>NUCLEOTIDE SEQUENCE [LARGE SCALE GENOMIC DNA]</scope>
    <source>
        <strain evidence="3 4">CGMCC 1.8925</strain>
    </source>
</reference>
<dbReference type="GO" id="GO:0016835">
    <property type="term" value="F:carbon-oxygen lyase activity"/>
    <property type="evidence" value="ECO:0007669"/>
    <property type="project" value="TreeGrafter"/>
</dbReference>
<keyword evidence="1" id="KW-0119">Carbohydrate metabolism</keyword>
<dbReference type="GO" id="GO:0009254">
    <property type="term" value="P:peptidoglycan turnover"/>
    <property type="evidence" value="ECO:0007669"/>
    <property type="project" value="TreeGrafter"/>
</dbReference>
<dbReference type="RefSeq" id="WP_090743755.1">
    <property type="nucleotide sequence ID" value="NZ_FMVT01000006.1"/>
</dbReference>
<evidence type="ECO:0000256" key="1">
    <source>
        <dbReference type="ARBA" id="ARBA00023277"/>
    </source>
</evidence>
<dbReference type="NCBIfam" id="NF003915">
    <property type="entry name" value="PRK05441.1"/>
    <property type="match status" value="1"/>
</dbReference>
<feature type="domain" description="SIS" evidence="2">
    <location>
        <begin position="53"/>
        <end position="216"/>
    </location>
</feature>
<evidence type="ECO:0000313" key="4">
    <source>
        <dbReference type="Proteomes" id="UP000199502"/>
    </source>
</evidence>
<evidence type="ECO:0000313" key="3">
    <source>
        <dbReference type="EMBL" id="SCY62315.1"/>
    </source>
</evidence>
<sequence length="293" mass="28741">MPVRSTEALNPAAEDLHALPPETAMARLLLAQQTALEAVTPAIPALVRTAEAAAAALRAGGRLGYAGAGSSGLMALADCLELPGTFGLDPAQTPMIFAGGAGGLLRMAGGVEDDAAAARDALAKAGLAAGDVVLVVSASGTTPYALAVAHAARAQGVTVAGVANVAGAALLEAADIPVLLETGAEMVAGSTRLGAASAQKVALNMISVMVGLRLGHVHRGRMVNLLADNAKLGERAARIVAELAEVPPAAAEAALARSGGAVKTAILVARGRSPDEAEAALQAAGGDLTRIGG</sequence>
<dbReference type="Proteomes" id="UP000199502">
    <property type="component" value="Unassembled WGS sequence"/>
</dbReference>